<feature type="compositionally biased region" description="Basic and acidic residues" evidence="2">
    <location>
        <begin position="816"/>
        <end position="830"/>
    </location>
</feature>
<feature type="coiled-coil region" evidence="1">
    <location>
        <begin position="641"/>
        <end position="672"/>
    </location>
</feature>
<gene>
    <name evidence="3" type="primary">Contig10252.g10945</name>
    <name evidence="3" type="ORF">STYLEM_4707</name>
</gene>
<feature type="region of interest" description="Disordered" evidence="2">
    <location>
        <begin position="856"/>
        <end position="885"/>
    </location>
</feature>
<feature type="compositionally biased region" description="Basic and acidic residues" evidence="2">
    <location>
        <begin position="473"/>
        <end position="491"/>
    </location>
</feature>
<evidence type="ECO:0000256" key="2">
    <source>
        <dbReference type="SAM" id="MobiDB-lite"/>
    </source>
</evidence>
<dbReference type="InParanoid" id="A0A078A4M4"/>
<keyword evidence="4" id="KW-1185">Reference proteome</keyword>
<feature type="compositionally biased region" description="Low complexity" evidence="2">
    <location>
        <begin position="799"/>
        <end position="811"/>
    </location>
</feature>
<organism evidence="3 4">
    <name type="scientific">Stylonychia lemnae</name>
    <name type="common">Ciliate</name>
    <dbReference type="NCBI Taxonomy" id="5949"/>
    <lineage>
        <taxon>Eukaryota</taxon>
        <taxon>Sar</taxon>
        <taxon>Alveolata</taxon>
        <taxon>Ciliophora</taxon>
        <taxon>Intramacronucleata</taxon>
        <taxon>Spirotrichea</taxon>
        <taxon>Stichotrichia</taxon>
        <taxon>Sporadotrichida</taxon>
        <taxon>Oxytrichidae</taxon>
        <taxon>Stylonychinae</taxon>
        <taxon>Stylonychia</taxon>
    </lineage>
</organism>
<reference evidence="3 4" key="1">
    <citation type="submission" date="2014-06" db="EMBL/GenBank/DDBJ databases">
        <authorList>
            <person name="Swart Estienne"/>
        </authorList>
    </citation>
    <scope>NUCLEOTIDE SEQUENCE [LARGE SCALE GENOMIC DNA]</scope>
    <source>
        <strain evidence="3 4">130c</strain>
    </source>
</reference>
<dbReference type="Proteomes" id="UP000039865">
    <property type="component" value="Unassembled WGS sequence"/>
</dbReference>
<keyword evidence="1" id="KW-0175">Coiled coil</keyword>
<protein>
    <submittedName>
        <fullName evidence="3">Uncharacterized protein</fullName>
    </submittedName>
</protein>
<name>A0A078A4M4_STYLE</name>
<evidence type="ECO:0000313" key="3">
    <source>
        <dbReference type="EMBL" id="CDW75714.1"/>
    </source>
</evidence>
<dbReference type="AlphaFoldDB" id="A0A078A4M4"/>
<feature type="region of interest" description="Disordered" evidence="2">
    <location>
        <begin position="385"/>
        <end position="404"/>
    </location>
</feature>
<evidence type="ECO:0000313" key="4">
    <source>
        <dbReference type="Proteomes" id="UP000039865"/>
    </source>
</evidence>
<sequence length="885" mass="102690">MLQNEYIERAIFRNKDYLNPKVNNQIQIKEEKHTLQEDALDMSSKEEFMKQLNLVDISLSSPTNMLQTIPINIGLNHISDRRSSGDQHPPFRQQNEEMEESDYLMLEKIQGNVTNFLGDLIREQEQFDFRKPHIAQNIALGISEEIKQFSNQLLEMKMNQQRHDLPNGQKAINDMNQFQEIINQKNKRSDAHKDKNDYKEQILNEKLEWVRLTRKIEYLSDIDSLTMNIETILNLPLELKLQDLNGQDCTRDPNNETNIKAKKQNLVSEIEKSDANNLYEGQQINSKDQITHNQVMPVIIPTQSVTGNHTQPSQNTDPSHQSLNFVDPTEVVDINFYRDLAPSHRNLAKPIDDKLPYIIQRMNALSKWEIRDQELLEMLYGTESSSLGESSSSMEDEAKQRQSDIKRRSFRMIDDFLFDKNKMIEAAQNHIEENQDLQSSSVFHISNPTPGFRLSRNFINSPVDDSSKKRRQTDHNEQVKNRKFTNKIEDSSSTERRLSKFFKNRESYGDVQTLIASSQNEENMFNMQPETNSHSIEDIINLNIKADKKSQVSKDMITSKYTTNSKSEDINLLITECETIVQERLKQIEDLLGAVKEINAIILQIEPLEIPETEKKKKKKPLTQSQQQTLKNNKRMKLQIIQKIEKHLEDLISILDQKAQEAQQSISDFTDQSVQILSTQTIIRASQLAEQQDIDEQIKAKFIARLRFPGLSSQQENKKGSLERQLNQNKNSIYGRISPQKTKNTTQNQINQQKLKNLNKSPMDLFEIQEVSINDAHQSKQFAQFENSAGNINLKGSGNYSKQLKNSNKSNKTGRKNQDRSKQGEEDIYPRKAPLKHYVYDYASQKQGMVRAKQINKKNSKISKVQDEQPFDHNWIGQDAQDFYD</sequence>
<accession>A0A078A4M4</accession>
<feature type="region of interest" description="Disordered" evidence="2">
    <location>
        <begin position="792"/>
        <end position="831"/>
    </location>
</feature>
<dbReference type="EMBL" id="CCKQ01004552">
    <property type="protein sequence ID" value="CDW75714.1"/>
    <property type="molecule type" value="Genomic_DNA"/>
</dbReference>
<evidence type="ECO:0000256" key="1">
    <source>
        <dbReference type="SAM" id="Coils"/>
    </source>
</evidence>
<feature type="region of interest" description="Disordered" evidence="2">
    <location>
        <begin position="713"/>
        <end position="750"/>
    </location>
</feature>
<proteinExistence type="predicted"/>
<feature type="region of interest" description="Disordered" evidence="2">
    <location>
        <begin position="454"/>
        <end position="491"/>
    </location>
</feature>
<feature type="compositionally biased region" description="Low complexity" evidence="2">
    <location>
        <begin position="740"/>
        <end position="750"/>
    </location>
</feature>